<protein>
    <submittedName>
        <fullName evidence="2">Uncharacterized protein</fullName>
    </submittedName>
</protein>
<accession>A0AAW0QMK1</accession>
<feature type="region of interest" description="Disordered" evidence="1">
    <location>
        <begin position="189"/>
        <end position="277"/>
    </location>
</feature>
<organism evidence="2 3">
    <name type="scientific">Apiospora kogelbergensis</name>
    <dbReference type="NCBI Taxonomy" id="1337665"/>
    <lineage>
        <taxon>Eukaryota</taxon>
        <taxon>Fungi</taxon>
        <taxon>Dikarya</taxon>
        <taxon>Ascomycota</taxon>
        <taxon>Pezizomycotina</taxon>
        <taxon>Sordariomycetes</taxon>
        <taxon>Xylariomycetidae</taxon>
        <taxon>Amphisphaeriales</taxon>
        <taxon>Apiosporaceae</taxon>
        <taxon>Apiospora</taxon>
    </lineage>
</organism>
<evidence type="ECO:0000313" key="2">
    <source>
        <dbReference type="EMBL" id="KAK8109767.1"/>
    </source>
</evidence>
<dbReference type="AlphaFoldDB" id="A0AAW0QMK1"/>
<feature type="region of interest" description="Disordered" evidence="1">
    <location>
        <begin position="1"/>
        <end position="37"/>
    </location>
</feature>
<feature type="compositionally biased region" description="Polar residues" evidence="1">
    <location>
        <begin position="809"/>
        <end position="822"/>
    </location>
</feature>
<feature type="region of interest" description="Disordered" evidence="1">
    <location>
        <begin position="854"/>
        <end position="941"/>
    </location>
</feature>
<feature type="region of interest" description="Disordered" evidence="1">
    <location>
        <begin position="802"/>
        <end position="822"/>
    </location>
</feature>
<feature type="compositionally biased region" description="Polar residues" evidence="1">
    <location>
        <begin position="241"/>
        <end position="254"/>
    </location>
</feature>
<proteinExistence type="predicted"/>
<dbReference type="Proteomes" id="UP001392437">
    <property type="component" value="Unassembled WGS sequence"/>
</dbReference>
<feature type="compositionally biased region" description="Low complexity" evidence="1">
    <location>
        <begin position="890"/>
        <end position="905"/>
    </location>
</feature>
<feature type="region of interest" description="Disordered" evidence="1">
    <location>
        <begin position="426"/>
        <end position="467"/>
    </location>
</feature>
<feature type="compositionally biased region" description="Polar residues" evidence="1">
    <location>
        <begin position="261"/>
        <end position="277"/>
    </location>
</feature>
<comment type="caution">
    <text evidence="2">The sequence shown here is derived from an EMBL/GenBank/DDBJ whole genome shotgun (WGS) entry which is preliminary data.</text>
</comment>
<evidence type="ECO:0000313" key="3">
    <source>
        <dbReference type="Proteomes" id="UP001392437"/>
    </source>
</evidence>
<name>A0AAW0QMK1_9PEZI</name>
<reference evidence="2 3" key="1">
    <citation type="submission" date="2023-01" db="EMBL/GenBank/DDBJ databases">
        <title>Analysis of 21 Apiospora genomes using comparative genomics revels a genus with tremendous synthesis potential of carbohydrate active enzymes and secondary metabolites.</title>
        <authorList>
            <person name="Sorensen T."/>
        </authorList>
    </citation>
    <scope>NUCLEOTIDE SEQUENCE [LARGE SCALE GENOMIC DNA]</scope>
    <source>
        <strain evidence="2 3">CBS 117206</strain>
    </source>
</reference>
<gene>
    <name evidence="2" type="ORF">PG999_007904</name>
</gene>
<sequence>MYEGLEDIAGGGLHRHRKSATAARPHASPHGLGQVQATQRGNSIFGARNGSSSGYDPKYVSKHRSSFWTFVNTEDRNPQKRLRSTNLKQTQDLGRNSENVSKLGILTLPGIPVHSFPSGKLASDTSRPAALHGNSNQPQPRAAAVLGEPHASSALNGNQKRPSIHQEIPMALPSEGQTSVFFTTASVAGPASRMSSSSTRVNGNFVPPHKRIKPTSPYSRTGPDNPEATSPGSISGAGATPSGSVLGTGVTQPPHSDLGQGCSSAASQFPQPTPEPQQSLHIIYDSEVHIFSAKPDADGSIPVSGRVLLYPHPKIHGWTICELQRNTGFITRVDVREFINPFKIGGSRILLRYQAEADVTKPVNVHNLAFPSPLAADELIRLIKEIKQQMDQIEAPWFEQGTLRVQRIGEVDLFTLIEMQQAPNSTHNAVQSSVESSNQVTSQANADVTHDAQQQEDSTPSLIDTSPVKCNDATQEYASSLPMKLIDIEHDDMCKRLPSDDLKDLTFEADSSSAEVELATASKQPSEFEMAEQTEVTDLLENTPDGEAGTDENTVDKVWVHDIATETKIPGAESAPQRSSELEQRTVPVQAPAHMPIQLHDVERLLPMRIDDMSSASLELLASLTKDRYLSKVESVKGLYNGYVLMNLFPDRRLENAILLATLQSLCQNATFRGFGFDNKLKTVAWVYGNMHHLLKSLRITYSVDDLMILGGQPYCPATTMGLIDEMPKEYKASSKRTAPTATYQLGDIQKAAAGSAQFLKSSITGVNQAVHLSSLESRIEPGRLTPPPDLLEPAKQQVTKEVTPPFNGGSNHFSSPITPSPSAVIETKALSQTTDGSVKSIKQEDFEPAIRTEAQPKTLPFPSESQVAGDVTAQQSQAPAIREGANLATGPQTSSPLTPTQTSQVPGNRTGSQGSRSVLPHMRVTRQSLGSAGLSGSRWA</sequence>
<keyword evidence="3" id="KW-1185">Reference proteome</keyword>
<feature type="compositionally biased region" description="Polar residues" evidence="1">
    <location>
        <begin position="426"/>
        <end position="464"/>
    </location>
</feature>
<evidence type="ECO:0000256" key="1">
    <source>
        <dbReference type="SAM" id="MobiDB-lite"/>
    </source>
</evidence>
<feature type="compositionally biased region" description="Polar residues" evidence="1">
    <location>
        <begin position="906"/>
        <end position="917"/>
    </location>
</feature>
<feature type="compositionally biased region" description="Polar residues" evidence="1">
    <location>
        <begin position="193"/>
        <end position="202"/>
    </location>
</feature>
<dbReference type="EMBL" id="JAQQWP010000007">
    <property type="protein sequence ID" value="KAK8109767.1"/>
    <property type="molecule type" value="Genomic_DNA"/>
</dbReference>
<feature type="region of interest" description="Disordered" evidence="1">
    <location>
        <begin position="117"/>
        <end position="143"/>
    </location>
</feature>